<dbReference type="InterPro" id="IPR014710">
    <property type="entry name" value="RmlC-like_jellyroll"/>
</dbReference>
<dbReference type="AlphaFoldDB" id="A0A370L2S6"/>
<dbReference type="InterPro" id="IPR050503">
    <property type="entry name" value="cAMP-dep_PK_reg_su-like"/>
</dbReference>
<dbReference type="InterPro" id="IPR000595">
    <property type="entry name" value="cNMP-bd_dom"/>
</dbReference>
<evidence type="ECO:0000313" key="2">
    <source>
        <dbReference type="EMBL" id="RDJ22555.1"/>
    </source>
</evidence>
<dbReference type="PROSITE" id="PS50042">
    <property type="entry name" value="CNMP_BINDING_3"/>
    <property type="match status" value="1"/>
</dbReference>
<protein>
    <submittedName>
        <fullName evidence="2">Cyclic nucleotide-binding domain-containing protein</fullName>
    </submittedName>
</protein>
<reference evidence="3" key="1">
    <citation type="submission" date="2018-07" db="EMBL/GenBank/DDBJ databases">
        <authorList>
            <person name="Safronova V.I."/>
            <person name="Chirak E.R."/>
            <person name="Sazanova A.L."/>
        </authorList>
    </citation>
    <scope>NUCLEOTIDE SEQUENCE [LARGE SCALE GENOMIC DNA]</scope>
    <source>
        <strain evidence="3">RCAM04685</strain>
    </source>
</reference>
<name>A0A370L2S6_9HYPH</name>
<dbReference type="EMBL" id="QQTP01000010">
    <property type="protein sequence ID" value="RDJ22555.1"/>
    <property type="molecule type" value="Genomic_DNA"/>
</dbReference>
<dbReference type="CDD" id="cd00038">
    <property type="entry name" value="CAP_ED"/>
    <property type="match status" value="1"/>
</dbReference>
<keyword evidence="3" id="KW-1185">Reference proteome</keyword>
<dbReference type="PANTHER" id="PTHR11635:SF152">
    <property type="entry name" value="CAMP-DEPENDENT PROTEIN KINASE TYPE I REGULATORY SUBUNIT-RELATED"/>
    <property type="match status" value="1"/>
</dbReference>
<proteinExistence type="predicted"/>
<sequence>MTLESDLSCLRSVPLFRSLPGPRLKLVALMGERLHFNAGSIILAEGEQPEGVYFMLEGEAELAEPGANGNARRFTFRPGSLFGDVPLLSGQRYIGELTAKTDLVVLRLPKDLFFELLETIPDFSIALSRDLASRLYRLADSVLHGGEKVH</sequence>
<dbReference type="GO" id="GO:0005829">
    <property type="term" value="C:cytosol"/>
    <property type="evidence" value="ECO:0007669"/>
    <property type="project" value="TreeGrafter"/>
</dbReference>
<dbReference type="InterPro" id="IPR018490">
    <property type="entry name" value="cNMP-bd_dom_sf"/>
</dbReference>
<accession>A0A370L2S6</accession>
<feature type="domain" description="Cyclic nucleotide-binding" evidence="1">
    <location>
        <begin position="15"/>
        <end position="134"/>
    </location>
</feature>
<dbReference type="PANTHER" id="PTHR11635">
    <property type="entry name" value="CAMP-DEPENDENT PROTEIN KINASE REGULATORY CHAIN"/>
    <property type="match status" value="1"/>
</dbReference>
<comment type="caution">
    <text evidence="2">The sequence shown here is derived from an EMBL/GenBank/DDBJ whole genome shotgun (WGS) entry which is preliminary data.</text>
</comment>
<dbReference type="RefSeq" id="WP_114830885.1">
    <property type="nucleotide sequence ID" value="NZ_QQTO01000042.1"/>
</dbReference>
<dbReference type="Gene3D" id="2.60.120.10">
    <property type="entry name" value="Jelly Rolls"/>
    <property type="match status" value="1"/>
</dbReference>
<evidence type="ECO:0000259" key="1">
    <source>
        <dbReference type="PROSITE" id="PS50042"/>
    </source>
</evidence>
<evidence type="ECO:0000313" key="3">
    <source>
        <dbReference type="Proteomes" id="UP000255207"/>
    </source>
</evidence>
<dbReference type="OrthoDB" id="3525895at2"/>
<organism evidence="2 3">
    <name type="scientific">Bosea caraganae</name>
    <dbReference type="NCBI Taxonomy" id="2763117"/>
    <lineage>
        <taxon>Bacteria</taxon>
        <taxon>Pseudomonadati</taxon>
        <taxon>Pseudomonadota</taxon>
        <taxon>Alphaproteobacteria</taxon>
        <taxon>Hyphomicrobiales</taxon>
        <taxon>Boseaceae</taxon>
        <taxon>Bosea</taxon>
    </lineage>
</organism>
<dbReference type="SUPFAM" id="SSF51206">
    <property type="entry name" value="cAMP-binding domain-like"/>
    <property type="match status" value="1"/>
</dbReference>
<dbReference type="GO" id="GO:0005952">
    <property type="term" value="C:cAMP-dependent protein kinase complex"/>
    <property type="evidence" value="ECO:0007669"/>
    <property type="project" value="InterPro"/>
</dbReference>
<dbReference type="SMART" id="SM00100">
    <property type="entry name" value="cNMP"/>
    <property type="match status" value="1"/>
</dbReference>
<dbReference type="Proteomes" id="UP000255207">
    <property type="component" value="Unassembled WGS sequence"/>
</dbReference>
<gene>
    <name evidence="2" type="ORF">DWE98_19165</name>
</gene>
<dbReference type="Pfam" id="PF00027">
    <property type="entry name" value="cNMP_binding"/>
    <property type="match status" value="1"/>
</dbReference>